<gene>
    <name evidence="4" type="primary">LOC106471668</name>
</gene>
<keyword evidence="2" id="KW-0812">Transmembrane</keyword>
<dbReference type="RefSeq" id="XP_022255985.1">
    <property type="nucleotide sequence ID" value="XM_022400277.1"/>
</dbReference>
<proteinExistence type="predicted"/>
<name>A0ABM1TJC9_LIMPO</name>
<evidence type="ECO:0000313" key="3">
    <source>
        <dbReference type="Proteomes" id="UP000694941"/>
    </source>
</evidence>
<keyword evidence="2" id="KW-1133">Transmembrane helix</keyword>
<protein>
    <submittedName>
        <fullName evidence="4">Calcium-activated chloride channel regulator 2-like</fullName>
    </submittedName>
</protein>
<feature type="region of interest" description="Disordered" evidence="1">
    <location>
        <begin position="233"/>
        <end position="257"/>
    </location>
</feature>
<feature type="compositionally biased region" description="Low complexity" evidence="1">
    <location>
        <begin position="237"/>
        <end position="249"/>
    </location>
</feature>
<keyword evidence="3" id="KW-1185">Reference proteome</keyword>
<accession>A0ABM1TJC9</accession>
<evidence type="ECO:0000313" key="4">
    <source>
        <dbReference type="RefSeq" id="XP_022255985.1"/>
    </source>
</evidence>
<reference evidence="4" key="1">
    <citation type="submission" date="2025-08" db="UniProtKB">
        <authorList>
            <consortium name="RefSeq"/>
        </authorList>
    </citation>
    <scope>IDENTIFICATION</scope>
    <source>
        <tissue evidence="4">Muscle</tissue>
    </source>
</reference>
<organism evidence="3 4">
    <name type="scientific">Limulus polyphemus</name>
    <name type="common">Atlantic horseshoe crab</name>
    <dbReference type="NCBI Taxonomy" id="6850"/>
    <lineage>
        <taxon>Eukaryota</taxon>
        <taxon>Metazoa</taxon>
        <taxon>Ecdysozoa</taxon>
        <taxon>Arthropoda</taxon>
        <taxon>Chelicerata</taxon>
        <taxon>Merostomata</taxon>
        <taxon>Xiphosura</taxon>
        <taxon>Limulidae</taxon>
        <taxon>Limulus</taxon>
    </lineage>
</organism>
<evidence type="ECO:0000256" key="1">
    <source>
        <dbReference type="SAM" id="MobiDB-lite"/>
    </source>
</evidence>
<keyword evidence="2" id="KW-0472">Membrane</keyword>
<sequence length="350" mass="38788">MDSFELFDYGIGDPDITKGDGIYSRYLTTVTTAGHYWLTISANDNNGSAKVLYGGNSKSMPKNPNHHQYCCGSYISEYGAAPTEKFMRQVNYGSFFVTNDKVNKDIYPPNRIVDFRVMQVDQQSKQVLLVWTSPGDDYDKGQATSYFIKYFDKRGDVFNRFNEDVGKIVDIWNINGPPLVPEIYGTEQKVLVDLHNSHQDKIFYFGIQGVDKAGNRGTVSNIVAVFFSSKPVSPTVSHSISLNSTVSSSTQDPATDKKLKMNKGGLSTGNITLIVSLIVLLLIIILVLLVFLCKRKSKNKKLRSQSSNKPSKIKKDAVDNVDSGYGFEEEGCVKETLLSPVNPSPADVVV</sequence>
<evidence type="ECO:0000256" key="2">
    <source>
        <dbReference type="SAM" id="Phobius"/>
    </source>
</evidence>
<dbReference type="GeneID" id="106471668"/>
<dbReference type="Proteomes" id="UP000694941">
    <property type="component" value="Unplaced"/>
</dbReference>
<feature type="transmembrane region" description="Helical" evidence="2">
    <location>
        <begin position="271"/>
        <end position="293"/>
    </location>
</feature>